<dbReference type="Pfam" id="PF02746">
    <property type="entry name" value="MR_MLE_N"/>
    <property type="match status" value="1"/>
</dbReference>
<dbReference type="EMBL" id="JAGKSP010000002">
    <property type="protein sequence ID" value="MBP3962193.1"/>
    <property type="molecule type" value="Genomic_DNA"/>
</dbReference>
<dbReference type="SMART" id="SM00922">
    <property type="entry name" value="MR_MLE"/>
    <property type="match status" value="1"/>
</dbReference>
<dbReference type="SUPFAM" id="SSF54826">
    <property type="entry name" value="Enolase N-terminal domain-like"/>
    <property type="match status" value="1"/>
</dbReference>
<organism evidence="5 6">
    <name type="scientific">Paenibacillus lignilyticus</name>
    <dbReference type="NCBI Taxonomy" id="1172615"/>
    <lineage>
        <taxon>Bacteria</taxon>
        <taxon>Bacillati</taxon>
        <taxon>Bacillota</taxon>
        <taxon>Bacilli</taxon>
        <taxon>Bacillales</taxon>
        <taxon>Paenibacillaceae</taxon>
        <taxon>Paenibacillus</taxon>
    </lineage>
</organism>
<dbReference type="PANTHER" id="PTHR13794:SF58">
    <property type="entry name" value="MITOCHONDRIAL ENOLASE SUPERFAMILY MEMBER 1"/>
    <property type="match status" value="1"/>
</dbReference>
<dbReference type="SFLD" id="SFLDS00001">
    <property type="entry name" value="Enolase"/>
    <property type="match status" value="1"/>
</dbReference>
<proteinExistence type="predicted"/>
<dbReference type="Gene3D" id="3.30.390.10">
    <property type="entry name" value="Enolase-like, N-terminal domain"/>
    <property type="match status" value="1"/>
</dbReference>
<comment type="cofactor">
    <cofactor evidence="1">
        <name>Mg(2+)</name>
        <dbReference type="ChEBI" id="CHEBI:18420"/>
    </cofactor>
</comment>
<dbReference type="RefSeq" id="WP_210656260.1">
    <property type="nucleotide sequence ID" value="NZ_JAGKSP010000002.1"/>
</dbReference>
<evidence type="ECO:0000256" key="2">
    <source>
        <dbReference type="ARBA" id="ARBA00022723"/>
    </source>
</evidence>
<dbReference type="Gene3D" id="3.20.20.120">
    <property type="entry name" value="Enolase-like C-terminal domain"/>
    <property type="match status" value="1"/>
</dbReference>
<reference evidence="5 6" key="1">
    <citation type="submission" date="2021-04" db="EMBL/GenBank/DDBJ databases">
        <title>Paenibacillus sp. DLE-14 whole genome sequence.</title>
        <authorList>
            <person name="Ham Y.J."/>
        </authorList>
    </citation>
    <scope>NUCLEOTIDE SEQUENCE [LARGE SCALE GENOMIC DNA]</scope>
    <source>
        <strain evidence="5 6">DLE-14</strain>
    </source>
</reference>
<comment type="caution">
    <text evidence="5">The sequence shown here is derived from an EMBL/GenBank/DDBJ whole genome shotgun (WGS) entry which is preliminary data.</text>
</comment>
<protein>
    <submittedName>
        <fullName evidence="5">Mandelate racemase/muconate lactonizing enzyme family protein</fullName>
    </submittedName>
</protein>
<name>A0ABS5C8E8_9BACL</name>
<dbReference type="SFLD" id="SFLDG00179">
    <property type="entry name" value="mandelate_racemase"/>
    <property type="match status" value="1"/>
</dbReference>
<dbReference type="InterPro" id="IPR013342">
    <property type="entry name" value="Mandelate_racemase_C"/>
</dbReference>
<dbReference type="PANTHER" id="PTHR13794">
    <property type="entry name" value="ENOLASE SUPERFAMILY, MANDELATE RACEMASE"/>
    <property type="match status" value="1"/>
</dbReference>
<evidence type="ECO:0000256" key="3">
    <source>
        <dbReference type="ARBA" id="ARBA00022842"/>
    </source>
</evidence>
<dbReference type="Pfam" id="PF13378">
    <property type="entry name" value="MR_MLE_C"/>
    <property type="match status" value="1"/>
</dbReference>
<dbReference type="InterPro" id="IPR046945">
    <property type="entry name" value="RHMD-like"/>
</dbReference>
<keyword evidence="6" id="KW-1185">Reference proteome</keyword>
<evidence type="ECO:0000259" key="4">
    <source>
        <dbReference type="SMART" id="SM00922"/>
    </source>
</evidence>
<evidence type="ECO:0000313" key="5">
    <source>
        <dbReference type="EMBL" id="MBP3962193.1"/>
    </source>
</evidence>
<keyword evidence="3" id="KW-0460">Magnesium</keyword>
<evidence type="ECO:0000256" key="1">
    <source>
        <dbReference type="ARBA" id="ARBA00001946"/>
    </source>
</evidence>
<evidence type="ECO:0000313" key="6">
    <source>
        <dbReference type="Proteomes" id="UP000673394"/>
    </source>
</evidence>
<dbReference type="InterPro" id="IPR036849">
    <property type="entry name" value="Enolase-like_C_sf"/>
</dbReference>
<dbReference type="InterPro" id="IPR029017">
    <property type="entry name" value="Enolase-like_N"/>
</dbReference>
<feature type="domain" description="Mandelate racemase/muconate lactonizing enzyme C-terminal" evidence="4">
    <location>
        <begin position="130"/>
        <end position="233"/>
    </location>
</feature>
<dbReference type="Proteomes" id="UP000673394">
    <property type="component" value="Unassembled WGS sequence"/>
</dbReference>
<keyword evidence="2" id="KW-0479">Metal-binding</keyword>
<accession>A0ABS5C8E8</accession>
<dbReference type="CDD" id="cd03316">
    <property type="entry name" value="MR_like"/>
    <property type="match status" value="1"/>
</dbReference>
<dbReference type="InterPro" id="IPR013341">
    <property type="entry name" value="Mandelate_racemase_N_dom"/>
</dbReference>
<gene>
    <name evidence="5" type="ORF">I8J30_05670</name>
</gene>
<dbReference type="SUPFAM" id="SSF51604">
    <property type="entry name" value="Enolase C-terminal domain-like"/>
    <property type="match status" value="1"/>
</dbReference>
<dbReference type="InterPro" id="IPR029065">
    <property type="entry name" value="Enolase_C-like"/>
</dbReference>
<sequence>MRITNIETFTVRLAPPPTTPDDLRVTSVGLTRIQTDQGITGYGFRLTDASKLEQQVKPRLLGKSPLDIEAHLQSGALAGCPSVEHALWDIAGKAAGLPVRSLLGSARESMPYYLTCVWPGESDQSHVAIEDQAEQLIRYYEMGHKRFKIRAWRPDPMDDVRVLEHVRKRIGGRDKVELMLDRTAHLPGWIWTYEQALQVARGLEAVDANWLEEPFARDDLASYRRLAEEVDLPITGGEFAQELPIFRDYLVHQAVDILQPDAAISGGVWPCRKAGILAEAFGVPCILHGTSGLDWTTTMQVGASIASCTMLEYALIFPPLTPEETVANIDRILKTPGLFTFKDGEVLLPKAPGLGIEFDEEAIEAMRER</sequence>